<gene>
    <name evidence="1" type="ORF">FKG94_10480</name>
</gene>
<dbReference type="EMBL" id="VHSG01000010">
    <property type="protein sequence ID" value="TQV80086.1"/>
    <property type="molecule type" value="Genomic_DNA"/>
</dbReference>
<dbReference type="CDD" id="cd03801">
    <property type="entry name" value="GT4_PimA-like"/>
    <property type="match status" value="1"/>
</dbReference>
<dbReference type="SUPFAM" id="SSF53756">
    <property type="entry name" value="UDP-Glycosyltransferase/glycogen phosphorylase"/>
    <property type="match status" value="1"/>
</dbReference>
<organism evidence="1 2">
    <name type="scientific">Exilibacterium tricleocarpae</name>
    <dbReference type="NCBI Taxonomy" id="2591008"/>
    <lineage>
        <taxon>Bacteria</taxon>
        <taxon>Pseudomonadati</taxon>
        <taxon>Pseudomonadota</taxon>
        <taxon>Gammaproteobacteria</taxon>
        <taxon>Cellvibrionales</taxon>
        <taxon>Cellvibrionaceae</taxon>
        <taxon>Exilibacterium</taxon>
    </lineage>
</organism>
<comment type="caution">
    <text evidence="1">The sequence shown here is derived from an EMBL/GenBank/DDBJ whole genome shotgun (WGS) entry which is preliminary data.</text>
</comment>
<accession>A0A545TS93</accession>
<dbReference type="PANTHER" id="PTHR12526">
    <property type="entry name" value="GLYCOSYLTRANSFERASE"/>
    <property type="match status" value="1"/>
</dbReference>
<proteinExistence type="predicted"/>
<reference evidence="1 2" key="1">
    <citation type="submission" date="2019-06" db="EMBL/GenBank/DDBJ databases">
        <title>Whole genome sequence for Cellvibrionaceae sp. R142.</title>
        <authorList>
            <person name="Wang G."/>
        </authorList>
    </citation>
    <scope>NUCLEOTIDE SEQUENCE [LARGE SCALE GENOMIC DNA]</scope>
    <source>
        <strain evidence="1 2">R142</strain>
    </source>
</reference>
<dbReference type="Gene3D" id="3.40.50.2000">
    <property type="entry name" value="Glycogen Phosphorylase B"/>
    <property type="match status" value="1"/>
</dbReference>
<protein>
    <submittedName>
        <fullName evidence="1">Glycosyltransferase family 4 protein</fullName>
    </submittedName>
</protein>
<dbReference type="Pfam" id="PF13692">
    <property type="entry name" value="Glyco_trans_1_4"/>
    <property type="match status" value="1"/>
</dbReference>
<dbReference type="OrthoDB" id="9802524at2"/>
<name>A0A545TS93_9GAMM</name>
<dbReference type="Proteomes" id="UP000319732">
    <property type="component" value="Unassembled WGS sequence"/>
</dbReference>
<dbReference type="AlphaFoldDB" id="A0A545TS93"/>
<dbReference type="GO" id="GO:0016740">
    <property type="term" value="F:transferase activity"/>
    <property type="evidence" value="ECO:0007669"/>
    <property type="project" value="UniProtKB-KW"/>
</dbReference>
<evidence type="ECO:0000313" key="2">
    <source>
        <dbReference type="Proteomes" id="UP000319732"/>
    </source>
</evidence>
<evidence type="ECO:0000313" key="1">
    <source>
        <dbReference type="EMBL" id="TQV80086.1"/>
    </source>
</evidence>
<sequence>MSSKTKIAFLTVDFLGNKSFSINYYIGVLLSYCKSCFEGDEFSIYTHKGSEGAEYTFEEIMADFRISDYPEDVKVVSTDCYDFSEAELQQLSDCDLIVSTIYFWGDVLEQLKTRYPGTQVIYWLPSILWHEYMIVKQSKWYKYDLALAEQKKSIENADHVIFNSASDAFYGERYFGSAIKRHSAIYPLPFVNEEPKIYAPAQAREKTVFGFAGRWEYRKGIQFLVESFFRYFAMHQNSQLRILSHIPEDEELDVVMEPQTVRKFKALSKIGAIEVLPWQKERKRYIDFLKGCDVMVLPSLYDPFNIIGYDCVALHVPLVLSRFCGIEEIVTECESLIKVNPLDVDELYLAMKTAAQAVKSGNDSLNLPRVSRSLDDVVAQTFDVYRSLLNDNVKLELVN</sequence>
<keyword evidence="1" id="KW-0808">Transferase</keyword>
<dbReference type="RefSeq" id="WP_142904185.1">
    <property type="nucleotide sequence ID" value="NZ_ML660092.1"/>
</dbReference>
<keyword evidence="2" id="KW-1185">Reference proteome</keyword>